<accession>A0A085M0K3</accession>
<feature type="signal peptide" evidence="2">
    <location>
        <begin position="1"/>
        <end position="17"/>
    </location>
</feature>
<evidence type="ECO:0000313" key="4">
    <source>
        <dbReference type="EMBL" id="KFD60554.1"/>
    </source>
</evidence>
<dbReference type="Proteomes" id="UP000030758">
    <property type="component" value="Unassembled WGS sequence"/>
</dbReference>
<feature type="chain" id="PRO_5007379282" evidence="2">
    <location>
        <begin position="18"/>
        <end position="230"/>
    </location>
</feature>
<name>A0A085M0K3_9BILA</name>
<keyword evidence="5" id="KW-1185">Reference proteome</keyword>
<dbReference type="EMBL" id="KL363249">
    <property type="protein sequence ID" value="KFD50749.1"/>
    <property type="molecule type" value="Genomic_DNA"/>
</dbReference>
<evidence type="ECO:0000256" key="2">
    <source>
        <dbReference type="SAM" id="SignalP"/>
    </source>
</evidence>
<feature type="region of interest" description="Disordered" evidence="1">
    <location>
        <begin position="151"/>
        <end position="230"/>
    </location>
</feature>
<feature type="compositionally biased region" description="Low complexity" evidence="1">
    <location>
        <begin position="195"/>
        <end position="208"/>
    </location>
</feature>
<keyword evidence="2" id="KW-0732">Signal</keyword>
<dbReference type="AlphaFoldDB" id="A0A085M0K3"/>
<proteinExistence type="predicted"/>
<evidence type="ECO:0000313" key="5">
    <source>
        <dbReference type="Proteomes" id="UP000030764"/>
    </source>
</evidence>
<feature type="compositionally biased region" description="Polar residues" evidence="1">
    <location>
        <begin position="214"/>
        <end position="230"/>
    </location>
</feature>
<feature type="non-terminal residue" evidence="3">
    <location>
        <position position="1"/>
    </location>
</feature>
<evidence type="ECO:0000313" key="3">
    <source>
        <dbReference type="EMBL" id="KFD50749.1"/>
    </source>
</evidence>
<gene>
    <name evidence="3" type="ORF">M513_08405</name>
    <name evidence="4" type="ORF">M514_08405</name>
</gene>
<reference evidence="3 5" key="1">
    <citation type="journal article" date="2014" name="Nat. Genet.">
        <title>Genome and transcriptome of the porcine whipworm Trichuris suis.</title>
        <authorList>
            <person name="Jex A.R."/>
            <person name="Nejsum P."/>
            <person name="Schwarz E.M."/>
            <person name="Hu L."/>
            <person name="Young N.D."/>
            <person name="Hall R.S."/>
            <person name="Korhonen P.K."/>
            <person name="Liao S."/>
            <person name="Thamsborg S."/>
            <person name="Xia J."/>
            <person name="Xu P."/>
            <person name="Wang S."/>
            <person name="Scheerlinck J.P."/>
            <person name="Hofmann A."/>
            <person name="Sternberg P.W."/>
            <person name="Wang J."/>
            <person name="Gasser R.B."/>
        </authorList>
    </citation>
    <scope>NUCLEOTIDE SEQUENCE [LARGE SCALE GENOMIC DNA]</scope>
    <source>
        <strain evidence="4">DCEP-RM93F</strain>
        <strain evidence="3">DCEP-RM93M</strain>
    </source>
</reference>
<feature type="compositionally biased region" description="Polar residues" evidence="1">
    <location>
        <begin position="89"/>
        <end position="101"/>
    </location>
</feature>
<organism evidence="3 5">
    <name type="scientific">Trichuris suis</name>
    <name type="common">pig whipworm</name>
    <dbReference type="NCBI Taxonomy" id="68888"/>
    <lineage>
        <taxon>Eukaryota</taxon>
        <taxon>Metazoa</taxon>
        <taxon>Ecdysozoa</taxon>
        <taxon>Nematoda</taxon>
        <taxon>Enoplea</taxon>
        <taxon>Dorylaimia</taxon>
        <taxon>Trichinellida</taxon>
        <taxon>Trichuridae</taxon>
        <taxon>Trichuris</taxon>
    </lineage>
</organism>
<dbReference type="Proteomes" id="UP000030764">
    <property type="component" value="Unassembled WGS sequence"/>
</dbReference>
<feature type="region of interest" description="Disordered" evidence="1">
    <location>
        <begin position="83"/>
        <end position="104"/>
    </location>
</feature>
<protein>
    <submittedName>
        <fullName evidence="3">Uncharacterized protein</fullName>
    </submittedName>
</protein>
<dbReference type="EMBL" id="KL367661">
    <property type="protein sequence ID" value="KFD60554.1"/>
    <property type="molecule type" value="Genomic_DNA"/>
</dbReference>
<evidence type="ECO:0000256" key="1">
    <source>
        <dbReference type="SAM" id="MobiDB-lite"/>
    </source>
</evidence>
<feature type="compositionally biased region" description="Low complexity" evidence="1">
    <location>
        <begin position="179"/>
        <end position="188"/>
    </location>
</feature>
<sequence length="230" mass="24368">LALIWQWCAALFSRTICLDWGNVFSPRAGGPARCTPGPGVVLFTHTFPLPSTLEVSGVAEMRSSNSCRSVRTGRRVIQSHVGVSRRSVRASTGSPSPQGSLEVSAPTGAIECITNPGADALMSHLTSQISTLLSSFSDHLVKRLLSPRVNGDQETVPSSFLGDSHLPATRSIKDCPTLSRTSSSSCMSPAERVQRNSNQSSRSRNDNVADGVQAITQNGSSVTRMGGSQN</sequence>